<evidence type="ECO:0000313" key="2">
    <source>
        <dbReference type="EMBL" id="TXL65382.1"/>
    </source>
</evidence>
<evidence type="ECO:0000313" key="3">
    <source>
        <dbReference type="Proteomes" id="UP000321548"/>
    </source>
</evidence>
<comment type="caution">
    <text evidence="2">The sequence shown here is derived from an EMBL/GenBank/DDBJ whole genome shotgun (WGS) entry which is preliminary data.</text>
</comment>
<dbReference type="Gene3D" id="3.40.190.150">
    <property type="entry name" value="Bordetella uptake gene, domain 1"/>
    <property type="match status" value="1"/>
</dbReference>
<dbReference type="SUPFAM" id="SSF53850">
    <property type="entry name" value="Periplasmic binding protein-like II"/>
    <property type="match status" value="1"/>
</dbReference>
<accession>A0A5C8NWE4</accession>
<dbReference type="Gene3D" id="3.40.190.10">
    <property type="entry name" value="Periplasmic binding protein-like II"/>
    <property type="match status" value="1"/>
</dbReference>
<protein>
    <submittedName>
        <fullName evidence="2">Tripartite tricarboxylate transporter substrate binding protein</fullName>
    </submittedName>
</protein>
<dbReference type="EMBL" id="VDUY01000004">
    <property type="protein sequence ID" value="TXL65382.1"/>
    <property type="molecule type" value="Genomic_DNA"/>
</dbReference>
<dbReference type="OrthoDB" id="8678477at2"/>
<dbReference type="PANTHER" id="PTHR42928:SF5">
    <property type="entry name" value="BLR1237 PROTEIN"/>
    <property type="match status" value="1"/>
</dbReference>
<keyword evidence="3" id="KW-1185">Reference proteome</keyword>
<evidence type="ECO:0000256" key="1">
    <source>
        <dbReference type="ARBA" id="ARBA00006987"/>
    </source>
</evidence>
<dbReference type="RefSeq" id="WP_147704577.1">
    <property type="nucleotide sequence ID" value="NZ_VDUY01000004.1"/>
</dbReference>
<proteinExistence type="inferred from homology"/>
<dbReference type="InterPro" id="IPR042100">
    <property type="entry name" value="Bug_dom1"/>
</dbReference>
<dbReference type="Proteomes" id="UP000321548">
    <property type="component" value="Unassembled WGS sequence"/>
</dbReference>
<reference evidence="2 3" key="1">
    <citation type="submission" date="2019-06" db="EMBL/GenBank/DDBJ databases">
        <title>Quisquiliibacterium sp. nov., isolated from a maize field.</title>
        <authorList>
            <person name="Lin S.-Y."/>
            <person name="Tsai C.-F."/>
            <person name="Young C.-C."/>
        </authorList>
    </citation>
    <scope>NUCLEOTIDE SEQUENCE [LARGE SCALE GENOMIC DNA]</scope>
    <source>
        <strain evidence="2 3">CC-CFT501</strain>
    </source>
</reference>
<dbReference type="PROSITE" id="PS51257">
    <property type="entry name" value="PROKAR_LIPOPROTEIN"/>
    <property type="match status" value="1"/>
</dbReference>
<dbReference type="Pfam" id="PF03401">
    <property type="entry name" value="TctC"/>
    <property type="match status" value="1"/>
</dbReference>
<organism evidence="2 3">
    <name type="scientific">Zeimonas arvi</name>
    <dbReference type="NCBI Taxonomy" id="2498847"/>
    <lineage>
        <taxon>Bacteria</taxon>
        <taxon>Pseudomonadati</taxon>
        <taxon>Pseudomonadota</taxon>
        <taxon>Betaproteobacteria</taxon>
        <taxon>Burkholderiales</taxon>
        <taxon>Burkholderiaceae</taxon>
        <taxon>Zeimonas</taxon>
    </lineage>
</organism>
<sequence>MRDAPDSDSRRALLRAAAAGAASALACDVVAQPAWPSRPLTLIVPFAPGGVADLTARAVATAMSESLGQPIVVDNRPSAGGIAATGAAVRAAPDGHTLLLLSNANAISASLFRKLPYDVSRDLAPVGTLGFFDLALSVSAGSRFRTLGELVANARARPGELTVGTVAIGSTQHLAAEIFLRRAGIEAIVVPYKGTPAVLTALRAGVIDLAFEILAPLLPQLEAGTLRALAVGAARRNPALPAVPTVQEAGIPDYEVASWNALAAPAGTPAPVIARLEAAARQALAHPAVRQRLQGLGVRPQAGGPAELAALLERETRRWGEAIRGAGIGPR</sequence>
<dbReference type="InterPro" id="IPR006311">
    <property type="entry name" value="TAT_signal"/>
</dbReference>
<dbReference type="InterPro" id="IPR005064">
    <property type="entry name" value="BUG"/>
</dbReference>
<name>A0A5C8NWE4_9BURK</name>
<dbReference type="PANTHER" id="PTHR42928">
    <property type="entry name" value="TRICARBOXYLATE-BINDING PROTEIN"/>
    <property type="match status" value="1"/>
</dbReference>
<dbReference type="PROSITE" id="PS51318">
    <property type="entry name" value="TAT"/>
    <property type="match status" value="1"/>
</dbReference>
<gene>
    <name evidence="2" type="ORF">FHP08_11390</name>
</gene>
<comment type="similarity">
    <text evidence="1">Belongs to the UPF0065 (bug) family.</text>
</comment>
<dbReference type="PIRSF" id="PIRSF017082">
    <property type="entry name" value="YflP"/>
    <property type="match status" value="1"/>
</dbReference>
<dbReference type="AlphaFoldDB" id="A0A5C8NWE4"/>